<evidence type="ECO:0000256" key="2">
    <source>
        <dbReference type="ARBA" id="ARBA00022801"/>
    </source>
</evidence>
<evidence type="ECO:0000259" key="4">
    <source>
        <dbReference type="SMART" id="SM00824"/>
    </source>
</evidence>
<dbReference type="SMART" id="SM00824">
    <property type="entry name" value="PKS_TE"/>
    <property type="match status" value="1"/>
</dbReference>
<protein>
    <submittedName>
        <fullName evidence="5">Alpha/beta fold hydrolase</fullName>
    </submittedName>
</protein>
<evidence type="ECO:0000313" key="5">
    <source>
        <dbReference type="EMBL" id="MDI3389966.1"/>
    </source>
</evidence>
<dbReference type="PANTHER" id="PTHR11487">
    <property type="entry name" value="THIOESTERASE"/>
    <property type="match status" value="1"/>
</dbReference>
<dbReference type="EMBL" id="JASCIR010000036">
    <property type="protein sequence ID" value="MDI3389966.1"/>
    <property type="molecule type" value="Genomic_DNA"/>
</dbReference>
<dbReference type="RefSeq" id="WP_282516445.1">
    <property type="nucleotide sequence ID" value="NZ_JASCIR010000036.1"/>
</dbReference>
<dbReference type="PANTHER" id="PTHR11487:SF0">
    <property type="entry name" value="S-ACYL FATTY ACID SYNTHASE THIOESTERASE, MEDIUM CHAIN"/>
    <property type="match status" value="1"/>
</dbReference>
<reference evidence="5 6" key="1">
    <citation type="submission" date="2023-05" db="EMBL/GenBank/DDBJ databases">
        <title>Draft genome sequence of Streptomyces sp. B-S-A8 isolated from a cave soil in Thailand.</title>
        <authorList>
            <person name="Chamroensaksri N."/>
            <person name="Muangham S."/>
        </authorList>
    </citation>
    <scope>NUCLEOTIDE SEQUENCE [LARGE SCALE GENOMIC DNA]</scope>
    <source>
        <strain evidence="5 6">B-S-A8</strain>
    </source>
</reference>
<dbReference type="InterPro" id="IPR029058">
    <property type="entry name" value="AB_hydrolase_fold"/>
</dbReference>
<dbReference type="InterPro" id="IPR012223">
    <property type="entry name" value="TEII"/>
</dbReference>
<keyword evidence="2 5" id="KW-0378">Hydrolase</keyword>
<dbReference type="InterPro" id="IPR001031">
    <property type="entry name" value="Thioesterase"/>
</dbReference>
<name>A0ABT6S239_9ACTN</name>
<evidence type="ECO:0000313" key="6">
    <source>
        <dbReference type="Proteomes" id="UP001224661"/>
    </source>
</evidence>
<dbReference type="Proteomes" id="UP001224661">
    <property type="component" value="Unassembled WGS sequence"/>
</dbReference>
<evidence type="ECO:0000256" key="1">
    <source>
        <dbReference type="ARBA" id="ARBA00007169"/>
    </source>
</evidence>
<dbReference type="Pfam" id="PF00975">
    <property type="entry name" value="Thioesterase"/>
    <property type="match status" value="1"/>
</dbReference>
<organism evidence="5 6">
    <name type="scientific">Streptomyces solicavernae</name>
    <dbReference type="NCBI Taxonomy" id="3043614"/>
    <lineage>
        <taxon>Bacteria</taxon>
        <taxon>Bacillati</taxon>
        <taxon>Actinomycetota</taxon>
        <taxon>Actinomycetes</taxon>
        <taxon>Kitasatosporales</taxon>
        <taxon>Streptomycetaceae</taxon>
        <taxon>Streptomyces</taxon>
    </lineage>
</organism>
<comment type="caution">
    <text evidence="5">The sequence shown here is derived from an EMBL/GenBank/DDBJ whole genome shotgun (WGS) entry which is preliminary data.</text>
</comment>
<dbReference type="Gene3D" id="3.40.50.1820">
    <property type="entry name" value="alpha/beta hydrolase"/>
    <property type="match status" value="1"/>
</dbReference>
<proteinExistence type="inferred from homology"/>
<dbReference type="SUPFAM" id="SSF53474">
    <property type="entry name" value="alpha/beta-Hydrolases"/>
    <property type="match status" value="1"/>
</dbReference>
<comment type="similarity">
    <text evidence="1">Belongs to the thioesterase family.</text>
</comment>
<sequence>MTAAGRGTDAAWFRELSAGGAAGLRLYCFPHAGGSAGAYGGLSRALAGRRGSGGRRISVAAAQYPGRQDRYREAPLEDLGRIADVLAAEIEERGEQPYALFGHSMGAVIAYETARRLQRSDAGPERLFVSGRGAPSKGAAPGDQPAGDQALLTQVRRLGGTGGRALADPELMRMALPALRADYRALRSYAWVPGEALRCPLTVLIGDTDPTVTTEAVAAWRELATGAVSMRMFPGGHFYLDAFTEELAELVSDALPEAAWT</sequence>
<evidence type="ECO:0000256" key="3">
    <source>
        <dbReference type="SAM" id="MobiDB-lite"/>
    </source>
</evidence>
<dbReference type="InterPro" id="IPR020802">
    <property type="entry name" value="TesA-like"/>
</dbReference>
<feature type="domain" description="Thioesterase TesA-like" evidence="4">
    <location>
        <begin position="27"/>
        <end position="255"/>
    </location>
</feature>
<dbReference type="GO" id="GO:0016787">
    <property type="term" value="F:hydrolase activity"/>
    <property type="evidence" value="ECO:0007669"/>
    <property type="project" value="UniProtKB-KW"/>
</dbReference>
<feature type="region of interest" description="Disordered" evidence="3">
    <location>
        <begin position="127"/>
        <end position="147"/>
    </location>
</feature>
<accession>A0ABT6S239</accession>
<gene>
    <name evidence="5" type="ORF">QIS99_27795</name>
</gene>
<keyword evidence="6" id="KW-1185">Reference proteome</keyword>